<dbReference type="AlphaFoldDB" id="A0A6J6J2X9"/>
<reference evidence="1" key="1">
    <citation type="submission" date="2020-05" db="EMBL/GenBank/DDBJ databases">
        <authorList>
            <person name="Chiriac C."/>
            <person name="Salcher M."/>
            <person name="Ghai R."/>
            <person name="Kavagutti S V."/>
        </authorList>
    </citation>
    <scope>NUCLEOTIDE SEQUENCE</scope>
</reference>
<protein>
    <submittedName>
        <fullName evidence="1">Unannotated protein</fullName>
    </submittedName>
</protein>
<dbReference type="EMBL" id="CAEZVO010000037">
    <property type="protein sequence ID" value="CAB4631180.1"/>
    <property type="molecule type" value="Genomic_DNA"/>
</dbReference>
<evidence type="ECO:0000313" key="1">
    <source>
        <dbReference type="EMBL" id="CAB4631180.1"/>
    </source>
</evidence>
<organism evidence="1">
    <name type="scientific">freshwater metagenome</name>
    <dbReference type="NCBI Taxonomy" id="449393"/>
    <lineage>
        <taxon>unclassified sequences</taxon>
        <taxon>metagenomes</taxon>
        <taxon>ecological metagenomes</taxon>
    </lineage>
</organism>
<gene>
    <name evidence="1" type="ORF">UFOPK2044_00387</name>
</gene>
<proteinExistence type="predicted"/>
<sequence length="176" mass="18039">MVPVESWVAVSETAKTVPLVPRETTTSPAFARTPNAAAALSPAPAPIFIPADVVCAVSVAATILGTIGRCPRQYSNTSFTYLPVLGLKYPVPLASDASVVSADRSGPSSLSLFGPNPASRQLNQSCGRQTAATLAALAGSFCFSQRSFVDVKDATGSEPVSFAIPSAPNLLTISVA</sequence>
<accession>A0A6J6J2X9</accession>
<name>A0A6J6J2X9_9ZZZZ</name>